<gene>
    <name evidence="2" type="ORF">NE695_17335</name>
</gene>
<evidence type="ECO:0000313" key="2">
    <source>
        <dbReference type="EMBL" id="MCQ4841677.1"/>
    </source>
</evidence>
<dbReference type="RefSeq" id="WP_154669689.1">
    <property type="nucleotide sequence ID" value="NZ_CABKVV010000010.1"/>
</dbReference>
<reference evidence="2 3" key="1">
    <citation type="submission" date="2022-06" db="EMBL/GenBank/DDBJ databases">
        <title>Isolation of gut microbiota from human fecal samples.</title>
        <authorList>
            <person name="Pamer E.G."/>
            <person name="Barat B."/>
            <person name="Waligurski E."/>
            <person name="Medina S."/>
            <person name="Paddock L."/>
            <person name="Mostad J."/>
        </authorList>
    </citation>
    <scope>NUCLEOTIDE SEQUENCE [LARGE SCALE GENOMIC DNA]</scope>
    <source>
        <strain evidence="2 3">DFI.9.73</strain>
    </source>
</reference>
<accession>A0ABT1S408</accession>
<sequence>MADKSGYAGRIGNTGAQQVQAPFQDNGKKGKGIVKRGEDLRTDGKRKKGRG</sequence>
<keyword evidence="3" id="KW-1185">Reference proteome</keyword>
<feature type="compositionally biased region" description="Polar residues" evidence="1">
    <location>
        <begin position="14"/>
        <end position="23"/>
    </location>
</feature>
<name>A0ABT1S408_9FIRM</name>
<organism evidence="2 3">
    <name type="scientific">Neglectibacter timonensis</name>
    <dbReference type="NCBI Taxonomy" id="1776382"/>
    <lineage>
        <taxon>Bacteria</taxon>
        <taxon>Bacillati</taxon>
        <taxon>Bacillota</taxon>
        <taxon>Clostridia</taxon>
        <taxon>Eubacteriales</taxon>
        <taxon>Oscillospiraceae</taxon>
        <taxon>Neglectibacter</taxon>
    </lineage>
</organism>
<dbReference type="EMBL" id="JANFZH010000064">
    <property type="protein sequence ID" value="MCQ4841677.1"/>
    <property type="molecule type" value="Genomic_DNA"/>
</dbReference>
<feature type="region of interest" description="Disordered" evidence="1">
    <location>
        <begin position="1"/>
        <end position="51"/>
    </location>
</feature>
<comment type="caution">
    <text evidence="2">The sequence shown here is derived from an EMBL/GenBank/DDBJ whole genome shotgun (WGS) entry which is preliminary data.</text>
</comment>
<dbReference type="Proteomes" id="UP001524473">
    <property type="component" value="Unassembled WGS sequence"/>
</dbReference>
<evidence type="ECO:0000313" key="3">
    <source>
        <dbReference type="Proteomes" id="UP001524473"/>
    </source>
</evidence>
<dbReference type="GeneID" id="90534058"/>
<protein>
    <submittedName>
        <fullName evidence="2">Uncharacterized protein</fullName>
    </submittedName>
</protein>
<proteinExistence type="predicted"/>
<evidence type="ECO:0000256" key="1">
    <source>
        <dbReference type="SAM" id="MobiDB-lite"/>
    </source>
</evidence>